<dbReference type="InterPro" id="IPR013780">
    <property type="entry name" value="Glyco_hydro_b"/>
</dbReference>
<name>A0A9Q1BN34_HOLLE</name>
<dbReference type="SUPFAM" id="SSF51011">
    <property type="entry name" value="Glycosyl hydrolase domain"/>
    <property type="match status" value="1"/>
</dbReference>
<dbReference type="InterPro" id="IPR017853">
    <property type="entry name" value="GH"/>
</dbReference>
<evidence type="ECO:0000313" key="5">
    <source>
        <dbReference type="Proteomes" id="UP001152320"/>
    </source>
</evidence>
<dbReference type="Proteomes" id="UP001152320">
    <property type="component" value="Chromosome 14"/>
</dbReference>
<dbReference type="InterPro" id="IPR048395">
    <property type="entry name" value="Glyco_hydro_31_C"/>
</dbReference>
<evidence type="ECO:0000256" key="2">
    <source>
        <dbReference type="ARBA" id="ARBA00023295"/>
    </source>
</evidence>
<dbReference type="Gene3D" id="2.60.40.1180">
    <property type="entry name" value="Golgi alpha-mannosidase II"/>
    <property type="match status" value="1"/>
</dbReference>
<dbReference type="PANTHER" id="PTHR43053">
    <property type="entry name" value="GLYCOSIDASE FAMILY 31"/>
    <property type="match status" value="1"/>
</dbReference>
<keyword evidence="5" id="KW-1185">Reference proteome</keyword>
<gene>
    <name evidence="4" type="ORF">HOLleu_28961</name>
</gene>
<dbReference type="AlphaFoldDB" id="A0A9Q1BN34"/>
<dbReference type="PANTHER" id="PTHR43053:SF4">
    <property type="entry name" value="MYOGENESIS-REGULATING GLYCOSIDASE"/>
    <property type="match status" value="1"/>
</dbReference>
<evidence type="ECO:0000256" key="1">
    <source>
        <dbReference type="ARBA" id="ARBA00022801"/>
    </source>
</evidence>
<evidence type="ECO:0000313" key="4">
    <source>
        <dbReference type="EMBL" id="KAJ8029541.1"/>
    </source>
</evidence>
<dbReference type="SUPFAM" id="SSF51445">
    <property type="entry name" value="(Trans)glycosidases"/>
    <property type="match status" value="1"/>
</dbReference>
<accession>A0A9Q1BN34</accession>
<dbReference type="GO" id="GO:0016798">
    <property type="term" value="F:hydrolase activity, acting on glycosyl bonds"/>
    <property type="evidence" value="ECO:0007669"/>
    <property type="project" value="UniProtKB-KW"/>
</dbReference>
<dbReference type="EMBL" id="JAIZAY010000014">
    <property type="protein sequence ID" value="KAJ8029541.1"/>
    <property type="molecule type" value="Genomic_DNA"/>
</dbReference>
<dbReference type="InterPro" id="IPR050985">
    <property type="entry name" value="Alpha-glycosidase_related"/>
</dbReference>
<organism evidence="4 5">
    <name type="scientific">Holothuria leucospilota</name>
    <name type="common">Black long sea cucumber</name>
    <name type="synonym">Mertensiothuria leucospilota</name>
    <dbReference type="NCBI Taxonomy" id="206669"/>
    <lineage>
        <taxon>Eukaryota</taxon>
        <taxon>Metazoa</taxon>
        <taxon>Echinodermata</taxon>
        <taxon>Eleutherozoa</taxon>
        <taxon>Echinozoa</taxon>
        <taxon>Holothuroidea</taxon>
        <taxon>Aspidochirotacea</taxon>
        <taxon>Aspidochirotida</taxon>
        <taxon>Holothuriidae</taxon>
        <taxon>Holothuria</taxon>
    </lineage>
</organism>
<reference evidence="4" key="1">
    <citation type="submission" date="2021-10" db="EMBL/GenBank/DDBJ databases">
        <title>Tropical sea cucumber genome reveals ecological adaptation and Cuvierian tubules defense mechanism.</title>
        <authorList>
            <person name="Chen T."/>
        </authorList>
    </citation>
    <scope>NUCLEOTIDE SEQUENCE</scope>
    <source>
        <strain evidence="4">Nanhai2018</strain>
        <tissue evidence="4">Muscle</tissue>
    </source>
</reference>
<proteinExistence type="predicted"/>
<comment type="caution">
    <text evidence="4">The sequence shown here is derived from an EMBL/GenBank/DDBJ whole genome shotgun (WGS) entry which is preliminary data.</text>
</comment>
<protein>
    <submittedName>
        <fullName evidence="4">Myogenesis-regulating glycosidase</fullName>
    </submittedName>
</protein>
<dbReference type="Gene3D" id="3.20.20.80">
    <property type="entry name" value="Glycosidases"/>
    <property type="match status" value="1"/>
</dbReference>
<feature type="domain" description="Glycosyl hydrolase family 31 C-terminal" evidence="3">
    <location>
        <begin position="79"/>
        <end position="161"/>
    </location>
</feature>
<keyword evidence="2 4" id="KW-0326">Glycosidase</keyword>
<sequence length="162" mass="18691">MIGGNVYDEGFHSTKLPSRELFIRWLQLTAFLPSMQYSISPWQYDEDVVDIALRWTSFHENVITPILLRIIREEIVTEGKPLNRPVWWIAPEDPIALVIDSEFLVGDEMLVAPIVTEGALSRDVYLPEGAWYDHLHGETVQGGQWLYDVGVPLDETLYYTRQ</sequence>
<dbReference type="Pfam" id="PF21365">
    <property type="entry name" value="Glyco_hydro_31_3rd"/>
    <property type="match status" value="1"/>
</dbReference>
<dbReference type="OrthoDB" id="10070917at2759"/>
<evidence type="ECO:0000259" key="3">
    <source>
        <dbReference type="Pfam" id="PF21365"/>
    </source>
</evidence>
<keyword evidence="1" id="KW-0378">Hydrolase</keyword>